<feature type="compositionally biased region" description="Low complexity" evidence="1">
    <location>
        <begin position="1115"/>
        <end position="1125"/>
    </location>
</feature>
<feature type="compositionally biased region" description="Low complexity" evidence="1">
    <location>
        <begin position="957"/>
        <end position="969"/>
    </location>
</feature>
<feature type="compositionally biased region" description="Pro residues" evidence="1">
    <location>
        <begin position="1104"/>
        <end position="1114"/>
    </location>
</feature>
<reference evidence="2 5" key="1">
    <citation type="journal article" date="2019" name="Int. J. Syst. Evol. Microbiol.">
        <title>The Global Catalogue of Microorganisms (GCM) 10K type strain sequencing project: providing services to taxonomists for standard genome sequencing and annotation.</title>
        <authorList>
            <consortium name="The Broad Institute Genomics Platform"/>
            <consortium name="The Broad Institute Genome Sequencing Center for Infectious Disease"/>
            <person name="Wu L."/>
            <person name="Ma J."/>
        </authorList>
    </citation>
    <scope>NUCLEOTIDE SEQUENCE [LARGE SCALE GENOMIC DNA]</scope>
    <source>
        <strain evidence="2 5">JCM 10667</strain>
    </source>
</reference>
<dbReference type="RefSeq" id="WP_184881009.1">
    <property type="nucleotide sequence ID" value="NZ_BAAAHD010000033.1"/>
</dbReference>
<feature type="compositionally biased region" description="Pro residues" evidence="1">
    <location>
        <begin position="1063"/>
        <end position="1081"/>
    </location>
</feature>
<keyword evidence="5" id="KW-1185">Reference proteome</keyword>
<proteinExistence type="predicted"/>
<dbReference type="PRINTS" id="PR01217">
    <property type="entry name" value="PRICHEXTENSN"/>
</dbReference>
<dbReference type="EMBL" id="JACHMV010000001">
    <property type="protein sequence ID" value="MBB4773113.1"/>
    <property type="molecule type" value="Genomic_DNA"/>
</dbReference>
<feature type="compositionally biased region" description="Basic and acidic residues" evidence="1">
    <location>
        <begin position="1262"/>
        <end position="1275"/>
    </location>
</feature>
<feature type="region of interest" description="Disordered" evidence="1">
    <location>
        <begin position="957"/>
        <end position="1313"/>
    </location>
</feature>
<dbReference type="EMBL" id="BAAAHD010000033">
    <property type="protein sequence ID" value="GAA0572869.1"/>
    <property type="molecule type" value="Genomic_DNA"/>
</dbReference>
<feature type="compositionally biased region" description="Pro residues" evidence="1">
    <location>
        <begin position="1276"/>
        <end position="1287"/>
    </location>
</feature>
<name>A0A7W7I9X0_9ACTN</name>
<feature type="compositionally biased region" description="Low complexity" evidence="1">
    <location>
        <begin position="1222"/>
        <end position="1232"/>
    </location>
</feature>
<feature type="compositionally biased region" description="Basic and acidic residues" evidence="1">
    <location>
        <begin position="1233"/>
        <end position="1242"/>
    </location>
</feature>
<dbReference type="Proteomes" id="UP001501427">
    <property type="component" value="Unassembled WGS sequence"/>
</dbReference>
<feature type="compositionally biased region" description="Basic and acidic residues" evidence="1">
    <location>
        <begin position="1082"/>
        <end position="1099"/>
    </location>
</feature>
<evidence type="ECO:0000313" key="3">
    <source>
        <dbReference type="EMBL" id="MBB4773113.1"/>
    </source>
</evidence>
<feature type="compositionally biased region" description="Pro residues" evidence="1">
    <location>
        <begin position="1021"/>
        <end position="1032"/>
    </location>
</feature>
<dbReference type="Proteomes" id="UP000549343">
    <property type="component" value="Unassembled WGS sequence"/>
</dbReference>
<evidence type="ECO:0000313" key="2">
    <source>
        <dbReference type="EMBL" id="GAA0572869.1"/>
    </source>
</evidence>
<gene>
    <name evidence="3" type="ORF">F4557_001531</name>
    <name evidence="2" type="ORF">GCM10009546_39480</name>
</gene>
<feature type="compositionally biased region" description="Basic and acidic residues" evidence="1">
    <location>
        <begin position="1212"/>
        <end position="1221"/>
    </location>
</feature>
<comment type="caution">
    <text evidence="3">The sequence shown here is derived from an EMBL/GenBank/DDBJ whole genome shotgun (WGS) entry which is preliminary data.</text>
</comment>
<evidence type="ECO:0000256" key="1">
    <source>
        <dbReference type="SAM" id="MobiDB-lite"/>
    </source>
</evidence>
<feature type="compositionally biased region" description="Low complexity" evidence="1">
    <location>
        <begin position="1033"/>
        <end position="1042"/>
    </location>
</feature>
<evidence type="ECO:0000313" key="4">
    <source>
        <dbReference type="Proteomes" id="UP000549343"/>
    </source>
</evidence>
<reference evidence="3 4" key="2">
    <citation type="submission" date="2020-08" db="EMBL/GenBank/DDBJ databases">
        <title>Sequencing the genomes of 1000 actinobacteria strains.</title>
        <authorList>
            <person name="Klenk H.-P."/>
        </authorList>
    </citation>
    <scope>NUCLEOTIDE SEQUENCE [LARGE SCALE GENOMIC DNA]</scope>
    <source>
        <strain evidence="3 4">DSM 44772</strain>
    </source>
</reference>
<accession>A0A7W7I9X0</accession>
<feature type="region of interest" description="Disordered" evidence="1">
    <location>
        <begin position="1"/>
        <end position="34"/>
    </location>
</feature>
<evidence type="ECO:0000313" key="5">
    <source>
        <dbReference type="Proteomes" id="UP001501427"/>
    </source>
</evidence>
<sequence length="1382" mass="148003">MPEEGPGHGRFPGTTPRVPRAPRDQPGAVDARESEHAARLLRFLRDLARGRRRPSRDLSAHDRVHWLAELPGDVYVETDAGPGDVLFSVPVIPLTPPVVLDEFDGWLALRNWYRILRDLAGEDVVLATGLLAWRPAVHDHLLNTPVRIVVDDRTDRIDVVLAGRTSLRDRDLLSGHPGYRPAPGPPDAVRAGRGFGLNPSVGDVLREWCSAALTAPADYSDDWDPDAAAPSPVPRLRLAPALVVRPPGRRAAADYHAALLDRVPGGVPEGIARLVSPSRRPHVMHVPEREADTVPDLLAGLLTRGHRVLVATSGATASGALHAALPPGLADLTVADPAVAGRAAEAILARSAPPDLDALAEREEAAAAQVTEIRERLGGADEPADPRERLRAEAPDLAWMPVRAGMPPDPPISRSEAAELVVLLAEETAARKARTEQRDVDPGALPSAAYVRTLVEAEAAAAERAERSKTDLSRRLRETDVTFLARLDGHASTVAAALRDLGLDGDPGGWNPADLAAQAFGDALADRRPLIWARVHEMTARAQWAEGALTELNGHEIDLPDGADLRGLAASALDLRAHLAGGGTLKRGPLRSSAQRQAEPLLTTVKVDGAAPTTPELLDLVHTALMVRITCRELQYVWEAAGISFPADLPPAERVARFVRAHARLARIRDAMTAVQETRDLLSRSGLNIPLGHPHQWHSYVTALRNALEGLGVSRAAADLDALRDSIGPVDDDDPPELQAALDAIDARDAAAYGRALGALAEARHERSRQIRCTELLDRVRSVHPDLANLMIATDGDEAWQERTPRWDEAWTAAHHATRQTVPAKERLQAALTEAEERLRVIRADLTAARAWRAALDTVPDSPAAPSDVIPAWILPLWRIPETLPPTADSFDVVIVDGEHGAGAEALFLLWLAPRIILVGPPGPDLPPLEGPPPDTLLPHHLRAITPTTTLFTALTTEPPARPADTTPDPGLPTSPPTPRPNDRQQHPSPRPAEPPRPPQKLPSAPAPSAPPQQRDEPKQPPRPRPSEPPMAPRRQPTASAPGGPPRPPAERDQSPASHPAEPSTPPRRLPSTPVPSGPPQHPDEPKQPPYRRASEPPRRGPAAPSPGGAPQPPDQQDQNPSSRPVEPPRPPRRLPSAPVNSGPPQRPDERDQDPASRPAGPSTPSRRGVPFGVPADRPGAREERSRPPESAAPAGEGGRDPRGRGMPPQRLDARNREGRASGEAAGAGLPPRRLDAPRLDARAPGGGPAESGSDVPFGPPRRLDAPGRAPRSEPAEPPPPADPPAEIPALWGRPGGRPSEPAAGSAQVRRGQSIATYKRPELVEIVGRIATREPDLSDDQIIELVTRLLGCPEDEELLVGARLRYAVEVYRKQAGRGSSEG</sequence>
<feature type="compositionally biased region" description="Pro residues" evidence="1">
    <location>
        <begin position="989"/>
        <end position="1011"/>
    </location>
</feature>
<feature type="compositionally biased region" description="Basic and acidic residues" evidence="1">
    <location>
        <begin position="1179"/>
        <end position="1188"/>
    </location>
</feature>
<organism evidence="3 4">
    <name type="scientific">Actinomadura livida</name>
    <dbReference type="NCBI Taxonomy" id="79909"/>
    <lineage>
        <taxon>Bacteria</taxon>
        <taxon>Bacillati</taxon>
        <taxon>Actinomycetota</taxon>
        <taxon>Actinomycetes</taxon>
        <taxon>Streptosporangiales</taxon>
        <taxon>Thermomonosporaceae</taxon>
        <taxon>Actinomadura</taxon>
    </lineage>
</organism>
<reference evidence="2" key="3">
    <citation type="submission" date="2023-12" db="EMBL/GenBank/DDBJ databases">
        <authorList>
            <person name="Sun Q."/>
            <person name="Inoue M."/>
        </authorList>
    </citation>
    <scope>NUCLEOTIDE SEQUENCE</scope>
    <source>
        <strain evidence="2">JCM 10667</strain>
    </source>
</reference>
<feature type="compositionally biased region" description="Pro residues" evidence="1">
    <location>
        <begin position="970"/>
        <end position="980"/>
    </location>
</feature>
<protein>
    <submittedName>
        <fullName evidence="3">Uncharacterized protein</fullName>
    </submittedName>
</protein>